<feature type="chain" id="PRO_5015515947" description="histidine kinase" evidence="8">
    <location>
        <begin position="24"/>
        <end position="654"/>
    </location>
</feature>
<keyword evidence="7" id="KW-0812">Transmembrane</keyword>
<evidence type="ECO:0000256" key="3">
    <source>
        <dbReference type="ARBA" id="ARBA00022679"/>
    </source>
</evidence>
<feature type="repeat" description="TPR" evidence="6">
    <location>
        <begin position="243"/>
        <end position="276"/>
    </location>
</feature>
<dbReference type="InterPro" id="IPR050736">
    <property type="entry name" value="Sensor_HK_Regulatory"/>
</dbReference>
<evidence type="ECO:0000313" key="11">
    <source>
        <dbReference type="Proteomes" id="UP000239872"/>
    </source>
</evidence>
<dbReference type="PRINTS" id="PR00344">
    <property type="entry name" value="BCTRLSENSOR"/>
</dbReference>
<proteinExistence type="predicted"/>
<dbReference type="InterPro" id="IPR004358">
    <property type="entry name" value="Sig_transdc_His_kin-like_C"/>
</dbReference>
<evidence type="ECO:0000256" key="4">
    <source>
        <dbReference type="ARBA" id="ARBA00022777"/>
    </source>
</evidence>
<keyword evidence="7" id="KW-0472">Membrane</keyword>
<protein>
    <recommendedName>
        <fullName evidence="2">histidine kinase</fullName>
        <ecNumber evidence="2">2.7.13.3</ecNumber>
    </recommendedName>
</protein>
<dbReference type="SMART" id="SM00028">
    <property type="entry name" value="TPR"/>
    <property type="match status" value="6"/>
</dbReference>
<name>A0A2S7SZB0_9BACT</name>
<gene>
    <name evidence="10" type="ORF">CJD36_008665</name>
</gene>
<dbReference type="AlphaFoldDB" id="A0A2S7SZB0"/>
<dbReference type="SUPFAM" id="SSF55874">
    <property type="entry name" value="ATPase domain of HSP90 chaperone/DNA topoisomerase II/histidine kinase"/>
    <property type="match status" value="1"/>
</dbReference>
<keyword evidence="6" id="KW-0802">TPR repeat</keyword>
<dbReference type="Proteomes" id="UP000239872">
    <property type="component" value="Unassembled WGS sequence"/>
</dbReference>
<keyword evidence="8" id="KW-0732">Signal</keyword>
<reference evidence="10 11" key="1">
    <citation type="submission" date="2018-01" db="EMBL/GenBank/DDBJ databases">
        <title>A novel member of the phylum Bacteroidetes isolated from glacier ice.</title>
        <authorList>
            <person name="Liu Q."/>
            <person name="Xin Y.-H."/>
        </authorList>
    </citation>
    <scope>NUCLEOTIDE SEQUENCE [LARGE SCALE GENOMIC DNA]</scope>
    <source>
        <strain evidence="10 11">RB1R16</strain>
    </source>
</reference>
<evidence type="ECO:0000256" key="8">
    <source>
        <dbReference type="SAM" id="SignalP"/>
    </source>
</evidence>
<dbReference type="EC" id="2.7.13.3" evidence="2"/>
<dbReference type="InterPro" id="IPR003594">
    <property type="entry name" value="HATPase_dom"/>
</dbReference>
<keyword evidence="11" id="KW-1185">Reference proteome</keyword>
<organism evidence="10 11">
    <name type="scientific">Flavipsychrobacter stenotrophus</name>
    <dbReference type="NCBI Taxonomy" id="2077091"/>
    <lineage>
        <taxon>Bacteria</taxon>
        <taxon>Pseudomonadati</taxon>
        <taxon>Bacteroidota</taxon>
        <taxon>Chitinophagia</taxon>
        <taxon>Chitinophagales</taxon>
        <taxon>Chitinophagaceae</taxon>
        <taxon>Flavipsychrobacter</taxon>
    </lineage>
</organism>
<keyword evidence="3" id="KW-0808">Transferase</keyword>
<dbReference type="Gene3D" id="3.30.565.10">
    <property type="entry name" value="Histidine kinase-like ATPase, C-terminal domain"/>
    <property type="match status" value="1"/>
</dbReference>
<dbReference type="RefSeq" id="WP_105038736.1">
    <property type="nucleotide sequence ID" value="NZ_PPSL01000002.1"/>
</dbReference>
<dbReference type="GO" id="GO:0000155">
    <property type="term" value="F:phosphorelay sensor kinase activity"/>
    <property type="evidence" value="ECO:0007669"/>
    <property type="project" value="InterPro"/>
</dbReference>
<comment type="catalytic activity">
    <reaction evidence="1">
        <text>ATP + protein L-histidine = ADP + protein N-phospho-L-histidine.</text>
        <dbReference type="EC" id="2.7.13.3"/>
    </reaction>
</comment>
<sequence length="654" mass="73579">MKTSKVLKILLFWVFIISCPALGQDVNELRSTIQQNKSDSQTITAYGKLIKYYKSVNIDSAYYYGEKGLQVMVAKRSLIGEAKIIEQLAKIDQSQGRMELAKQRLSYGLKLYSELKDAEGIAAMNNSYGAVEATLGNYETAMPHLLIALRIYDSLKTNLEGTLVANMNLGCLYLQYGDTVNSKKYLARAEAVSKKQPVSDLTISLYNYIGIQYAMTGNMPKALEYFKENVRISDKPEFTTSHVESLNYLGSFYNDMGDTKTAMEYLQQGLAIATEKKLVEGQADILLQMATMLAKTDRVQAMKFIEQALALSEHMRSKTLKRDIYKTMSSIYEQAGDYKESIAALRKYQAIQDSIAHVNMVKEIASMGAVYDLEKSNIRIEEISRQRNVTMTISAGLIAALITLVYFYLKTRKLNVQLVKHEAELIELSNTKNKLFSIIGHDLRWPVARIPTILEIVDDDSMPEEERKYLIDSLREHTKATVETLDKLLYWGQSLMKGLSTVPERFYAKQYIVQAIELRKIAASDKEIVVTDRIPEDLDIFTDPNHFDFIIRNLFGNAIKFTGVKGIIDFSADEHSKPGYVIFAIRDSGVGISAERLKKIFEPFNSNIGTANEKGTGIGLMLCKEFAVKNGGDIWATSEPGKGSTFYVSVKQHG</sequence>
<feature type="transmembrane region" description="Helical" evidence="7">
    <location>
        <begin position="389"/>
        <end position="409"/>
    </location>
</feature>
<dbReference type="PANTHER" id="PTHR43711:SF26">
    <property type="entry name" value="SENSOR HISTIDINE KINASE RCSC"/>
    <property type="match status" value="1"/>
</dbReference>
<dbReference type="InterPro" id="IPR036890">
    <property type="entry name" value="HATPase_C_sf"/>
</dbReference>
<comment type="caution">
    <text evidence="10">The sequence shown here is derived from an EMBL/GenBank/DDBJ whole genome shotgun (WGS) entry which is preliminary data.</text>
</comment>
<dbReference type="SMART" id="SM00387">
    <property type="entry name" value="HATPase_c"/>
    <property type="match status" value="1"/>
</dbReference>
<dbReference type="PROSITE" id="PS50005">
    <property type="entry name" value="TPR"/>
    <property type="match status" value="2"/>
</dbReference>
<feature type="signal peptide" evidence="8">
    <location>
        <begin position="1"/>
        <end position="23"/>
    </location>
</feature>
<dbReference type="InterPro" id="IPR019734">
    <property type="entry name" value="TPR_rpt"/>
</dbReference>
<keyword evidence="7" id="KW-1133">Transmembrane helix</keyword>
<dbReference type="SUPFAM" id="SSF47384">
    <property type="entry name" value="Homodimeric domain of signal transducing histidine kinase"/>
    <property type="match status" value="1"/>
</dbReference>
<dbReference type="EMBL" id="PPSL01000002">
    <property type="protein sequence ID" value="PQJ11856.1"/>
    <property type="molecule type" value="Genomic_DNA"/>
</dbReference>
<dbReference type="Pfam" id="PF13181">
    <property type="entry name" value="TPR_8"/>
    <property type="match status" value="1"/>
</dbReference>
<dbReference type="InterPro" id="IPR036097">
    <property type="entry name" value="HisK_dim/P_sf"/>
</dbReference>
<feature type="domain" description="Histidine kinase" evidence="9">
    <location>
        <begin position="438"/>
        <end position="654"/>
    </location>
</feature>
<feature type="repeat" description="TPR" evidence="6">
    <location>
        <begin position="203"/>
        <end position="236"/>
    </location>
</feature>
<dbReference type="OrthoDB" id="9781208at2"/>
<keyword evidence="5" id="KW-0902">Two-component regulatory system</keyword>
<evidence type="ECO:0000256" key="5">
    <source>
        <dbReference type="ARBA" id="ARBA00023012"/>
    </source>
</evidence>
<dbReference type="Gene3D" id="1.10.287.130">
    <property type="match status" value="1"/>
</dbReference>
<dbReference type="PROSITE" id="PS51257">
    <property type="entry name" value="PROKAR_LIPOPROTEIN"/>
    <property type="match status" value="1"/>
</dbReference>
<evidence type="ECO:0000256" key="1">
    <source>
        <dbReference type="ARBA" id="ARBA00000085"/>
    </source>
</evidence>
<dbReference type="PANTHER" id="PTHR43711">
    <property type="entry name" value="TWO-COMPONENT HISTIDINE KINASE"/>
    <property type="match status" value="1"/>
</dbReference>
<evidence type="ECO:0000256" key="6">
    <source>
        <dbReference type="PROSITE-ProRule" id="PRU00339"/>
    </source>
</evidence>
<dbReference type="Pfam" id="PF02518">
    <property type="entry name" value="HATPase_c"/>
    <property type="match status" value="1"/>
</dbReference>
<dbReference type="Gene3D" id="1.25.40.10">
    <property type="entry name" value="Tetratricopeptide repeat domain"/>
    <property type="match status" value="2"/>
</dbReference>
<evidence type="ECO:0000259" key="9">
    <source>
        <dbReference type="PROSITE" id="PS50109"/>
    </source>
</evidence>
<evidence type="ECO:0000256" key="7">
    <source>
        <dbReference type="SAM" id="Phobius"/>
    </source>
</evidence>
<dbReference type="Pfam" id="PF13374">
    <property type="entry name" value="TPR_10"/>
    <property type="match status" value="1"/>
</dbReference>
<dbReference type="InterPro" id="IPR005467">
    <property type="entry name" value="His_kinase_dom"/>
</dbReference>
<dbReference type="PROSITE" id="PS50109">
    <property type="entry name" value="HIS_KIN"/>
    <property type="match status" value="1"/>
</dbReference>
<keyword evidence="4" id="KW-0418">Kinase</keyword>
<dbReference type="SUPFAM" id="SSF48452">
    <property type="entry name" value="TPR-like"/>
    <property type="match status" value="2"/>
</dbReference>
<evidence type="ECO:0000313" key="10">
    <source>
        <dbReference type="EMBL" id="PQJ11856.1"/>
    </source>
</evidence>
<evidence type="ECO:0000256" key="2">
    <source>
        <dbReference type="ARBA" id="ARBA00012438"/>
    </source>
</evidence>
<dbReference type="InterPro" id="IPR011990">
    <property type="entry name" value="TPR-like_helical_dom_sf"/>
</dbReference>
<accession>A0A2S7SZB0</accession>